<feature type="transmembrane region" description="Helical" evidence="2">
    <location>
        <begin position="746"/>
        <end position="766"/>
    </location>
</feature>
<protein>
    <submittedName>
        <fullName evidence="3">WD repeat-containing protein 27-like</fullName>
    </submittedName>
</protein>
<evidence type="ECO:0000313" key="3">
    <source>
        <dbReference type="EMBL" id="CAB3267692.1"/>
    </source>
</evidence>
<dbReference type="AlphaFoldDB" id="A0A6F9DW94"/>
<keyword evidence="1" id="KW-0853">WD repeat</keyword>
<keyword evidence="2" id="KW-0812">Transmembrane</keyword>
<dbReference type="SMART" id="SM00320">
    <property type="entry name" value="WD40"/>
    <property type="match status" value="7"/>
</dbReference>
<reference evidence="3" key="1">
    <citation type="submission" date="2020-04" db="EMBL/GenBank/DDBJ databases">
        <authorList>
            <person name="Neveu A P."/>
        </authorList>
    </citation>
    <scope>NUCLEOTIDE SEQUENCE</scope>
    <source>
        <tissue evidence="3">Whole embryo</tissue>
    </source>
</reference>
<evidence type="ECO:0000256" key="1">
    <source>
        <dbReference type="PROSITE-ProRule" id="PRU00221"/>
    </source>
</evidence>
<dbReference type="InterPro" id="IPR042411">
    <property type="entry name" value="WDR27"/>
</dbReference>
<dbReference type="EMBL" id="LR791830">
    <property type="protein sequence ID" value="CAB3267692.1"/>
    <property type="molecule type" value="mRNA"/>
</dbReference>
<organism evidence="3">
    <name type="scientific">Phallusia mammillata</name>
    <dbReference type="NCBI Taxonomy" id="59560"/>
    <lineage>
        <taxon>Eukaryota</taxon>
        <taxon>Metazoa</taxon>
        <taxon>Chordata</taxon>
        <taxon>Tunicata</taxon>
        <taxon>Ascidiacea</taxon>
        <taxon>Phlebobranchia</taxon>
        <taxon>Ascidiidae</taxon>
        <taxon>Phallusia</taxon>
    </lineage>
</organism>
<dbReference type="Pfam" id="PF00400">
    <property type="entry name" value="WD40"/>
    <property type="match status" value="3"/>
</dbReference>
<keyword evidence="2" id="KW-0472">Membrane</keyword>
<dbReference type="Gene3D" id="2.130.10.10">
    <property type="entry name" value="YVTN repeat-like/Quinoprotein amine dehydrogenase"/>
    <property type="match status" value="3"/>
</dbReference>
<name>A0A6F9DW94_9ASCI</name>
<dbReference type="SUPFAM" id="SSF50978">
    <property type="entry name" value="WD40 repeat-like"/>
    <property type="match status" value="2"/>
</dbReference>
<dbReference type="PANTHER" id="PTHR44525">
    <property type="entry name" value="WD REPEAT-CONTAINING PROTEIN 27"/>
    <property type="match status" value="1"/>
</dbReference>
<sequence>MQVSLVDTFKFVKFPTTFDISDSFLAVQNGNEIVLQSISCSKVIPLKGHHHEISAINFGPKHAFLISASSDYLITWKIDEVLDTFNAGGIPRGHIITSMTEAPSLLSVEEKLVCAVFNSYVNVYDIISKETIYEIPLGNISCAKFLDNNNLIMSSYSGTVVAWDLLHHNEKWKAQMTHGFSYTSLAVCSDLWQIAVGSSTAVVQEFIFFNKTNQFEENIKIDLMERLLRTNQDWKEAGDCSRGQVLDVIYLKKTPSTPESYPTSSSVLCATERAIFHINLSNHEVTIASYPGCEIGTLFAKDVRLMQKHDKIFCAAVHMFEAKISIFSVWVHSDQDEATSISVLSSDPVLKSSPLSIQVKLSTKVAPSSDQPVTFKKKVKSSGYTKTPRTTMFKPTTSFTKQSSASKFPPIKKPISQLTFEDAPDWSNDIQEQPIIKISENPATVTCIAINDRNERCAFALSDATTRIVRLPLPSNCEKSKVISGHNKLLIGCCWSHQSDVIMTYSPDRYVRVWESPFTGEAALQLEVACESKQKCKDLAHAQFYYLDKFILAAVGNSLLLYKYLLHTGPKDDVKRYLNQGKHKQVGSYPINDVQSITCVAAANHMFSYAVLCGVSDRSIAVMDMNRCEYIHRYSNAHTRAPHAIRLFTGSSYFSSTSCNCYVTTAPSDGIKLWDVRMKSCVRKFYNHPCVSKCDVTVSPCGRFVATATDNRAVCVYDVRSPIPLHTLRGKHKVTCLEFSKDSKQANFVVCVLVDFFFKIVFLFFITDFRRGRKL</sequence>
<dbReference type="PROSITE" id="PS50082">
    <property type="entry name" value="WD_REPEATS_2"/>
    <property type="match status" value="1"/>
</dbReference>
<dbReference type="PANTHER" id="PTHR44525:SF1">
    <property type="entry name" value="WD REPEAT-CONTAINING PROTEIN 27"/>
    <property type="match status" value="1"/>
</dbReference>
<gene>
    <name evidence="3" type="primary">Wdr27-001</name>
</gene>
<keyword evidence="2" id="KW-1133">Transmembrane helix</keyword>
<evidence type="ECO:0000256" key="2">
    <source>
        <dbReference type="SAM" id="Phobius"/>
    </source>
</evidence>
<dbReference type="InterPro" id="IPR015943">
    <property type="entry name" value="WD40/YVTN_repeat-like_dom_sf"/>
</dbReference>
<accession>A0A6F9DW94</accession>
<dbReference type="InterPro" id="IPR001680">
    <property type="entry name" value="WD40_rpt"/>
</dbReference>
<feature type="repeat" description="WD" evidence="1">
    <location>
        <begin position="483"/>
        <end position="515"/>
    </location>
</feature>
<proteinExistence type="evidence at transcript level"/>
<dbReference type="InterPro" id="IPR036322">
    <property type="entry name" value="WD40_repeat_dom_sf"/>
</dbReference>